<dbReference type="GO" id="GO:0004674">
    <property type="term" value="F:protein serine/threonine kinase activity"/>
    <property type="evidence" value="ECO:0007669"/>
    <property type="project" value="UniProtKB-KW"/>
</dbReference>
<dbReference type="AlphaFoldDB" id="A0AAW1XRA1"/>
<organism evidence="16 17">
    <name type="scientific">Rubus argutus</name>
    <name type="common">Southern blackberry</name>
    <dbReference type="NCBI Taxonomy" id="59490"/>
    <lineage>
        <taxon>Eukaryota</taxon>
        <taxon>Viridiplantae</taxon>
        <taxon>Streptophyta</taxon>
        <taxon>Embryophyta</taxon>
        <taxon>Tracheophyta</taxon>
        <taxon>Spermatophyta</taxon>
        <taxon>Magnoliopsida</taxon>
        <taxon>eudicotyledons</taxon>
        <taxon>Gunneridae</taxon>
        <taxon>Pentapetalae</taxon>
        <taxon>rosids</taxon>
        <taxon>fabids</taxon>
        <taxon>Rosales</taxon>
        <taxon>Rosaceae</taxon>
        <taxon>Rosoideae</taxon>
        <taxon>Rosoideae incertae sedis</taxon>
        <taxon>Rubus</taxon>
    </lineage>
</organism>
<proteinExistence type="predicted"/>
<protein>
    <recommendedName>
        <fullName evidence="2">non-specific serine/threonine protein kinase</fullName>
        <ecNumber evidence="2">2.7.11.1</ecNumber>
    </recommendedName>
</protein>
<dbReference type="EC" id="2.7.11.1" evidence="2"/>
<keyword evidence="3" id="KW-0723">Serine/threonine-protein kinase</keyword>
<evidence type="ECO:0000256" key="2">
    <source>
        <dbReference type="ARBA" id="ARBA00012513"/>
    </source>
</evidence>
<evidence type="ECO:0000256" key="12">
    <source>
        <dbReference type="ARBA" id="ARBA00023180"/>
    </source>
</evidence>
<evidence type="ECO:0000313" key="16">
    <source>
        <dbReference type="EMBL" id="KAK9939099.1"/>
    </source>
</evidence>
<keyword evidence="8" id="KW-0418">Kinase</keyword>
<dbReference type="SMART" id="SM00220">
    <property type="entry name" value="S_TKc"/>
    <property type="match status" value="1"/>
</dbReference>
<reference evidence="16 17" key="1">
    <citation type="journal article" date="2023" name="G3 (Bethesda)">
        <title>A chromosome-length genome assembly and annotation of blackberry (Rubus argutus, cv. 'Hillquist').</title>
        <authorList>
            <person name="Bruna T."/>
            <person name="Aryal R."/>
            <person name="Dudchenko O."/>
            <person name="Sargent D.J."/>
            <person name="Mead D."/>
            <person name="Buti M."/>
            <person name="Cavallini A."/>
            <person name="Hytonen T."/>
            <person name="Andres J."/>
            <person name="Pham M."/>
            <person name="Weisz D."/>
            <person name="Mascagni F."/>
            <person name="Usai G."/>
            <person name="Natali L."/>
            <person name="Bassil N."/>
            <person name="Fernandez G.E."/>
            <person name="Lomsadze A."/>
            <person name="Armour M."/>
            <person name="Olukolu B."/>
            <person name="Poorten T."/>
            <person name="Britton C."/>
            <person name="Davik J."/>
            <person name="Ashrafi H."/>
            <person name="Aiden E.L."/>
            <person name="Borodovsky M."/>
            <person name="Worthington M."/>
        </authorList>
    </citation>
    <scope>NUCLEOTIDE SEQUENCE [LARGE SCALE GENOMIC DNA]</scope>
    <source>
        <strain evidence="16">PI 553951</strain>
    </source>
</reference>
<evidence type="ECO:0000256" key="3">
    <source>
        <dbReference type="ARBA" id="ARBA00022527"/>
    </source>
</evidence>
<keyword evidence="6" id="KW-0732">Signal</keyword>
<evidence type="ECO:0000256" key="14">
    <source>
        <dbReference type="ARBA" id="ARBA00048679"/>
    </source>
</evidence>
<dbReference type="PROSITE" id="PS00108">
    <property type="entry name" value="PROTEIN_KINASE_ST"/>
    <property type="match status" value="1"/>
</dbReference>
<dbReference type="GO" id="GO:0005524">
    <property type="term" value="F:ATP binding"/>
    <property type="evidence" value="ECO:0007669"/>
    <property type="project" value="UniProtKB-KW"/>
</dbReference>
<comment type="catalytic activity">
    <reaction evidence="13">
        <text>L-threonyl-[protein] + ATP = O-phospho-L-threonyl-[protein] + ADP + H(+)</text>
        <dbReference type="Rhea" id="RHEA:46608"/>
        <dbReference type="Rhea" id="RHEA-COMP:11060"/>
        <dbReference type="Rhea" id="RHEA-COMP:11605"/>
        <dbReference type="ChEBI" id="CHEBI:15378"/>
        <dbReference type="ChEBI" id="CHEBI:30013"/>
        <dbReference type="ChEBI" id="CHEBI:30616"/>
        <dbReference type="ChEBI" id="CHEBI:61977"/>
        <dbReference type="ChEBI" id="CHEBI:456216"/>
        <dbReference type="EC" id="2.7.11.1"/>
    </reaction>
</comment>
<dbReference type="Pfam" id="PF07714">
    <property type="entry name" value="PK_Tyr_Ser-Thr"/>
    <property type="match status" value="1"/>
</dbReference>
<comment type="caution">
    <text evidence="16">The sequence shown here is derived from an EMBL/GenBank/DDBJ whole genome shotgun (WGS) entry which is preliminary data.</text>
</comment>
<gene>
    <name evidence="16" type="ORF">M0R45_015808</name>
</gene>
<dbReference type="FunFam" id="1.10.510.10:FF:001023">
    <property type="entry name" value="Os07g0541700 protein"/>
    <property type="match status" value="1"/>
</dbReference>
<dbReference type="InterPro" id="IPR001245">
    <property type="entry name" value="Ser-Thr/Tyr_kinase_cat_dom"/>
</dbReference>
<keyword evidence="10" id="KW-1133">Transmembrane helix</keyword>
<evidence type="ECO:0000259" key="15">
    <source>
        <dbReference type="PROSITE" id="PS50011"/>
    </source>
</evidence>
<sequence>MGQIHHVNVVRLVGYCADGYRRALVYEFLPNGPLQNFLSSADNENLFLGWDRLQDIALGIAKGIEYLHQGCEQQILHFDIKPHNVLLDNDLIPKVSDFGLAKLCSKDQSAVSMTAARGPLATLHPKCSLGTSVTCLTSQMSIVMERCCLKWLGEERILKSWRTPPAKSTSLNGSITSWNKGATCGSILGTKGMLKLLGELAIVGLWCIQWHPMDRPSMKTVVQMLEREGDNLTMPPNPFASASSSN</sequence>
<evidence type="ECO:0000256" key="11">
    <source>
        <dbReference type="ARBA" id="ARBA00023136"/>
    </source>
</evidence>
<evidence type="ECO:0000256" key="5">
    <source>
        <dbReference type="ARBA" id="ARBA00022692"/>
    </source>
</evidence>
<dbReference type="InterPro" id="IPR000719">
    <property type="entry name" value="Prot_kinase_dom"/>
</dbReference>
<comment type="catalytic activity">
    <reaction evidence="14">
        <text>L-seryl-[protein] + ATP = O-phospho-L-seryl-[protein] + ADP + H(+)</text>
        <dbReference type="Rhea" id="RHEA:17989"/>
        <dbReference type="Rhea" id="RHEA-COMP:9863"/>
        <dbReference type="Rhea" id="RHEA-COMP:11604"/>
        <dbReference type="ChEBI" id="CHEBI:15378"/>
        <dbReference type="ChEBI" id="CHEBI:29999"/>
        <dbReference type="ChEBI" id="CHEBI:30616"/>
        <dbReference type="ChEBI" id="CHEBI:83421"/>
        <dbReference type="ChEBI" id="CHEBI:456216"/>
        <dbReference type="EC" id="2.7.11.1"/>
    </reaction>
</comment>
<dbReference type="PANTHER" id="PTHR27009">
    <property type="entry name" value="RUST RESISTANCE KINASE LR10-RELATED"/>
    <property type="match status" value="1"/>
</dbReference>
<keyword evidence="7" id="KW-0547">Nucleotide-binding</keyword>
<feature type="domain" description="Protein kinase" evidence="15">
    <location>
        <begin position="1"/>
        <end position="246"/>
    </location>
</feature>
<dbReference type="EMBL" id="JBEDUW010000003">
    <property type="protein sequence ID" value="KAK9939099.1"/>
    <property type="molecule type" value="Genomic_DNA"/>
</dbReference>
<evidence type="ECO:0000256" key="9">
    <source>
        <dbReference type="ARBA" id="ARBA00022840"/>
    </source>
</evidence>
<dbReference type="GO" id="GO:0016020">
    <property type="term" value="C:membrane"/>
    <property type="evidence" value="ECO:0007669"/>
    <property type="project" value="UniProtKB-SubCell"/>
</dbReference>
<evidence type="ECO:0000256" key="8">
    <source>
        <dbReference type="ARBA" id="ARBA00022777"/>
    </source>
</evidence>
<comment type="subcellular location">
    <subcellularLocation>
        <location evidence="1">Membrane</location>
        <topology evidence="1">Single-pass type I membrane protein</topology>
    </subcellularLocation>
</comment>
<evidence type="ECO:0000256" key="1">
    <source>
        <dbReference type="ARBA" id="ARBA00004479"/>
    </source>
</evidence>
<evidence type="ECO:0000256" key="10">
    <source>
        <dbReference type="ARBA" id="ARBA00022989"/>
    </source>
</evidence>
<dbReference type="InterPro" id="IPR011009">
    <property type="entry name" value="Kinase-like_dom_sf"/>
</dbReference>
<dbReference type="Gene3D" id="1.10.510.10">
    <property type="entry name" value="Transferase(Phosphotransferase) domain 1"/>
    <property type="match status" value="1"/>
</dbReference>
<dbReference type="SUPFAM" id="SSF56112">
    <property type="entry name" value="Protein kinase-like (PK-like)"/>
    <property type="match status" value="1"/>
</dbReference>
<keyword evidence="5" id="KW-0812">Transmembrane</keyword>
<evidence type="ECO:0000256" key="4">
    <source>
        <dbReference type="ARBA" id="ARBA00022679"/>
    </source>
</evidence>
<keyword evidence="12" id="KW-0325">Glycoprotein</keyword>
<evidence type="ECO:0000256" key="7">
    <source>
        <dbReference type="ARBA" id="ARBA00022741"/>
    </source>
</evidence>
<dbReference type="PROSITE" id="PS50011">
    <property type="entry name" value="PROTEIN_KINASE_DOM"/>
    <property type="match status" value="1"/>
</dbReference>
<dbReference type="InterPro" id="IPR045874">
    <property type="entry name" value="LRK10/LRL21-25-like"/>
</dbReference>
<keyword evidence="17" id="KW-1185">Reference proteome</keyword>
<evidence type="ECO:0000313" key="17">
    <source>
        <dbReference type="Proteomes" id="UP001457282"/>
    </source>
</evidence>
<keyword evidence="4" id="KW-0808">Transferase</keyword>
<keyword evidence="9" id="KW-0067">ATP-binding</keyword>
<evidence type="ECO:0000256" key="6">
    <source>
        <dbReference type="ARBA" id="ARBA00022729"/>
    </source>
</evidence>
<evidence type="ECO:0000256" key="13">
    <source>
        <dbReference type="ARBA" id="ARBA00047899"/>
    </source>
</evidence>
<accession>A0AAW1XRA1</accession>
<keyword evidence="11" id="KW-0472">Membrane</keyword>
<dbReference type="Proteomes" id="UP001457282">
    <property type="component" value="Unassembled WGS sequence"/>
</dbReference>
<dbReference type="InterPro" id="IPR008271">
    <property type="entry name" value="Ser/Thr_kinase_AS"/>
</dbReference>
<dbReference type="Gene3D" id="3.30.200.20">
    <property type="entry name" value="Phosphorylase Kinase, domain 1"/>
    <property type="match status" value="1"/>
</dbReference>
<name>A0AAW1XRA1_RUBAR</name>